<comment type="subcellular location">
    <subcellularLocation>
        <location evidence="1">Membrane</location>
        <topology evidence="1">Multi-pass membrane protein</topology>
    </subcellularLocation>
</comment>
<evidence type="ECO:0000313" key="6">
    <source>
        <dbReference type="EMBL" id="GAA5484080.1"/>
    </source>
</evidence>
<protein>
    <recommendedName>
        <fullName evidence="8">DUF4870 domain-containing protein</fullName>
    </recommendedName>
</protein>
<accession>A0ABP9URB2</accession>
<dbReference type="Proteomes" id="UP001476282">
    <property type="component" value="Unassembled WGS sequence"/>
</dbReference>
<dbReference type="Pfam" id="PF09685">
    <property type="entry name" value="MamF_MmsF"/>
    <property type="match status" value="1"/>
</dbReference>
<evidence type="ECO:0000256" key="3">
    <source>
        <dbReference type="ARBA" id="ARBA00022989"/>
    </source>
</evidence>
<feature type="transmembrane region" description="Helical" evidence="5">
    <location>
        <begin position="18"/>
        <end position="46"/>
    </location>
</feature>
<sequence length="129" mass="14121">MPLNPAAPVQPTEDERNLAMLCHLLALILGATTGLGVVGPLIIWLWKKGQSPFIDFHAKESLNFQISLLIYLSALGILTFLTIFLLVGVLFIPVIVAVAIFGLIAEILACLAANRGEWHRYPFCLRLVA</sequence>
<evidence type="ECO:0000256" key="4">
    <source>
        <dbReference type="ARBA" id="ARBA00023136"/>
    </source>
</evidence>
<organism evidence="6 7">
    <name type="scientific">Haloferula sargassicola</name>
    <dbReference type="NCBI Taxonomy" id="490096"/>
    <lineage>
        <taxon>Bacteria</taxon>
        <taxon>Pseudomonadati</taxon>
        <taxon>Verrucomicrobiota</taxon>
        <taxon>Verrucomicrobiia</taxon>
        <taxon>Verrucomicrobiales</taxon>
        <taxon>Verrucomicrobiaceae</taxon>
        <taxon>Haloferula</taxon>
    </lineage>
</organism>
<name>A0ABP9URB2_9BACT</name>
<evidence type="ECO:0008006" key="8">
    <source>
        <dbReference type="Google" id="ProtNLM"/>
    </source>
</evidence>
<keyword evidence="2 5" id="KW-0812">Transmembrane</keyword>
<dbReference type="EMBL" id="BAABRI010000020">
    <property type="protein sequence ID" value="GAA5484080.1"/>
    <property type="molecule type" value="Genomic_DNA"/>
</dbReference>
<dbReference type="InterPro" id="IPR019109">
    <property type="entry name" value="MamF_MmsF"/>
</dbReference>
<keyword evidence="3 5" id="KW-1133">Transmembrane helix</keyword>
<evidence type="ECO:0000313" key="7">
    <source>
        <dbReference type="Proteomes" id="UP001476282"/>
    </source>
</evidence>
<proteinExistence type="predicted"/>
<evidence type="ECO:0000256" key="1">
    <source>
        <dbReference type="ARBA" id="ARBA00004141"/>
    </source>
</evidence>
<comment type="caution">
    <text evidence="6">The sequence shown here is derived from an EMBL/GenBank/DDBJ whole genome shotgun (WGS) entry which is preliminary data.</text>
</comment>
<keyword evidence="4 5" id="KW-0472">Membrane</keyword>
<evidence type="ECO:0000256" key="2">
    <source>
        <dbReference type="ARBA" id="ARBA00022692"/>
    </source>
</evidence>
<feature type="transmembrane region" description="Helical" evidence="5">
    <location>
        <begin position="91"/>
        <end position="113"/>
    </location>
</feature>
<gene>
    <name evidence="6" type="ORF">Hsar01_03319</name>
</gene>
<keyword evidence="7" id="KW-1185">Reference proteome</keyword>
<evidence type="ECO:0000256" key="5">
    <source>
        <dbReference type="SAM" id="Phobius"/>
    </source>
</evidence>
<feature type="transmembrane region" description="Helical" evidence="5">
    <location>
        <begin position="66"/>
        <end position="85"/>
    </location>
</feature>
<dbReference type="RefSeq" id="WP_353568178.1">
    <property type="nucleotide sequence ID" value="NZ_BAABRI010000020.1"/>
</dbReference>
<reference evidence="6 7" key="1">
    <citation type="submission" date="2024-02" db="EMBL/GenBank/DDBJ databases">
        <title>Haloferula sargassicola NBRC 104335.</title>
        <authorList>
            <person name="Ichikawa N."/>
            <person name="Katano-Makiyama Y."/>
            <person name="Hidaka K."/>
        </authorList>
    </citation>
    <scope>NUCLEOTIDE SEQUENCE [LARGE SCALE GENOMIC DNA]</scope>
    <source>
        <strain evidence="6 7">NBRC 104335</strain>
    </source>
</reference>